<feature type="chain" id="PRO_5007300134" evidence="1">
    <location>
        <begin position="28"/>
        <end position="77"/>
    </location>
</feature>
<dbReference type="FunCoup" id="A0A139WK11">
    <property type="interactions" value="44"/>
</dbReference>
<protein>
    <submittedName>
        <fullName evidence="3">Pancreatic secretory trypsin inhibitor-like protein</fullName>
    </submittedName>
</protein>
<organism evidence="3 4">
    <name type="scientific">Tribolium castaneum</name>
    <name type="common">Red flour beetle</name>
    <dbReference type="NCBI Taxonomy" id="7070"/>
    <lineage>
        <taxon>Eukaryota</taxon>
        <taxon>Metazoa</taxon>
        <taxon>Ecdysozoa</taxon>
        <taxon>Arthropoda</taxon>
        <taxon>Hexapoda</taxon>
        <taxon>Insecta</taxon>
        <taxon>Pterygota</taxon>
        <taxon>Neoptera</taxon>
        <taxon>Endopterygota</taxon>
        <taxon>Coleoptera</taxon>
        <taxon>Polyphaga</taxon>
        <taxon>Cucujiformia</taxon>
        <taxon>Tenebrionidae</taxon>
        <taxon>Tenebrionidae incertae sedis</taxon>
        <taxon>Tribolium</taxon>
    </lineage>
</organism>
<keyword evidence="1" id="KW-0732">Signal</keyword>
<evidence type="ECO:0000313" key="4">
    <source>
        <dbReference type="Proteomes" id="UP000007266"/>
    </source>
</evidence>
<evidence type="ECO:0000256" key="1">
    <source>
        <dbReference type="SAM" id="SignalP"/>
    </source>
</evidence>
<dbReference type="PROSITE" id="PS00282">
    <property type="entry name" value="KAZAL_1"/>
    <property type="match status" value="1"/>
</dbReference>
<name>A0A139WK11_TRICA</name>
<dbReference type="InterPro" id="IPR053265">
    <property type="entry name" value="Serpin"/>
</dbReference>
<keyword evidence="4" id="KW-1185">Reference proteome</keyword>
<dbReference type="Gene3D" id="3.30.60.30">
    <property type="match status" value="1"/>
</dbReference>
<evidence type="ECO:0000313" key="3">
    <source>
        <dbReference type="EMBL" id="KYB28125.1"/>
    </source>
</evidence>
<dbReference type="EMBL" id="KQ971338">
    <property type="protein sequence ID" value="KYB28125.1"/>
    <property type="molecule type" value="Genomic_DNA"/>
</dbReference>
<accession>A0A139WK11</accession>
<dbReference type="InParanoid" id="A0A139WK11"/>
<feature type="domain" description="Kazal-like" evidence="2">
    <location>
        <begin position="15"/>
        <end position="77"/>
    </location>
</feature>
<feature type="signal peptide" evidence="1">
    <location>
        <begin position="1"/>
        <end position="27"/>
    </location>
</feature>
<evidence type="ECO:0000259" key="2">
    <source>
        <dbReference type="PROSITE" id="PS51465"/>
    </source>
</evidence>
<dbReference type="SUPFAM" id="SSF100895">
    <property type="entry name" value="Kazal-type serine protease inhibitors"/>
    <property type="match status" value="1"/>
</dbReference>
<dbReference type="InterPro" id="IPR002350">
    <property type="entry name" value="Kazal_dom"/>
</dbReference>
<dbReference type="Pfam" id="PF00050">
    <property type="entry name" value="Kazal_1"/>
    <property type="match status" value="1"/>
</dbReference>
<dbReference type="PANTHER" id="PTHR21131:SF0">
    <property type="entry name" value="GEO10195P1-RELATED"/>
    <property type="match status" value="1"/>
</dbReference>
<dbReference type="Proteomes" id="UP000007266">
    <property type="component" value="Linkage group 4"/>
</dbReference>
<dbReference type="InterPro" id="IPR036058">
    <property type="entry name" value="Kazal_dom_sf"/>
</dbReference>
<dbReference type="SMART" id="SM00280">
    <property type="entry name" value="KAZAL"/>
    <property type="match status" value="1"/>
</dbReference>
<gene>
    <name evidence="3" type="primary">AUGUSTUS-3.0.2_34671</name>
    <name evidence="3" type="ORF">TcasGA2_TC034671</name>
</gene>
<dbReference type="PROSITE" id="PS51465">
    <property type="entry name" value="KAZAL_2"/>
    <property type="match status" value="1"/>
</dbReference>
<reference evidence="3 4" key="2">
    <citation type="journal article" date="2010" name="Nucleic Acids Res.">
        <title>BeetleBase in 2010: revisions to provide comprehensive genomic information for Tribolium castaneum.</title>
        <authorList>
            <person name="Kim H.S."/>
            <person name="Murphy T."/>
            <person name="Xia J."/>
            <person name="Caragea D."/>
            <person name="Park Y."/>
            <person name="Beeman R.W."/>
            <person name="Lorenzen M.D."/>
            <person name="Butcher S."/>
            <person name="Manak J.R."/>
            <person name="Brown S.J."/>
        </authorList>
    </citation>
    <scope>GENOME REANNOTATION</scope>
    <source>
        <strain evidence="3 4">Georgia GA2</strain>
    </source>
</reference>
<sequence length="77" mass="8579">MASFNIWRNIVLISALVLLLCQQESAAENSCLCPRIFAPVCASDGHTYSNKCVFNCELKKAPMEKRSNLRILKSGEC</sequence>
<proteinExistence type="predicted"/>
<dbReference type="AlphaFoldDB" id="A0A139WK11"/>
<reference evidence="3 4" key="1">
    <citation type="journal article" date="2008" name="Nature">
        <title>The genome of the model beetle and pest Tribolium castaneum.</title>
        <authorList>
            <consortium name="Tribolium Genome Sequencing Consortium"/>
            <person name="Richards S."/>
            <person name="Gibbs R.A."/>
            <person name="Weinstock G.M."/>
            <person name="Brown S.J."/>
            <person name="Denell R."/>
            <person name="Beeman R.W."/>
            <person name="Gibbs R."/>
            <person name="Beeman R.W."/>
            <person name="Brown S.J."/>
            <person name="Bucher G."/>
            <person name="Friedrich M."/>
            <person name="Grimmelikhuijzen C.J."/>
            <person name="Klingler M."/>
            <person name="Lorenzen M."/>
            <person name="Richards S."/>
            <person name="Roth S."/>
            <person name="Schroder R."/>
            <person name="Tautz D."/>
            <person name="Zdobnov E.M."/>
            <person name="Muzny D."/>
            <person name="Gibbs R.A."/>
            <person name="Weinstock G.M."/>
            <person name="Attaway T."/>
            <person name="Bell S."/>
            <person name="Buhay C.J."/>
            <person name="Chandrabose M.N."/>
            <person name="Chavez D."/>
            <person name="Clerk-Blankenburg K.P."/>
            <person name="Cree A."/>
            <person name="Dao M."/>
            <person name="Davis C."/>
            <person name="Chacko J."/>
            <person name="Dinh H."/>
            <person name="Dugan-Rocha S."/>
            <person name="Fowler G."/>
            <person name="Garner T.T."/>
            <person name="Garnes J."/>
            <person name="Gnirke A."/>
            <person name="Hawes A."/>
            <person name="Hernandez J."/>
            <person name="Hines S."/>
            <person name="Holder M."/>
            <person name="Hume J."/>
            <person name="Jhangiani S.N."/>
            <person name="Joshi V."/>
            <person name="Khan Z.M."/>
            <person name="Jackson L."/>
            <person name="Kovar C."/>
            <person name="Kowis A."/>
            <person name="Lee S."/>
            <person name="Lewis L.R."/>
            <person name="Margolis J."/>
            <person name="Morgan M."/>
            <person name="Nazareth L.V."/>
            <person name="Nguyen N."/>
            <person name="Okwuonu G."/>
            <person name="Parker D."/>
            <person name="Richards S."/>
            <person name="Ruiz S.J."/>
            <person name="Santibanez J."/>
            <person name="Savard J."/>
            <person name="Scherer S.E."/>
            <person name="Schneider B."/>
            <person name="Sodergren E."/>
            <person name="Tautz D."/>
            <person name="Vattahil S."/>
            <person name="Villasana D."/>
            <person name="White C.S."/>
            <person name="Wright R."/>
            <person name="Park Y."/>
            <person name="Beeman R.W."/>
            <person name="Lord J."/>
            <person name="Oppert B."/>
            <person name="Lorenzen M."/>
            <person name="Brown S."/>
            <person name="Wang L."/>
            <person name="Savard J."/>
            <person name="Tautz D."/>
            <person name="Richards S."/>
            <person name="Weinstock G."/>
            <person name="Gibbs R.A."/>
            <person name="Liu Y."/>
            <person name="Worley K."/>
            <person name="Weinstock G."/>
            <person name="Elsik C.G."/>
            <person name="Reese J.T."/>
            <person name="Elhaik E."/>
            <person name="Landan G."/>
            <person name="Graur D."/>
            <person name="Arensburger P."/>
            <person name="Atkinson P."/>
            <person name="Beeman R.W."/>
            <person name="Beidler J."/>
            <person name="Brown S.J."/>
            <person name="Demuth J.P."/>
            <person name="Drury D.W."/>
            <person name="Du Y.Z."/>
            <person name="Fujiwara H."/>
            <person name="Lorenzen M."/>
            <person name="Maselli V."/>
            <person name="Osanai M."/>
            <person name="Park Y."/>
            <person name="Robertson H.M."/>
            <person name="Tu Z."/>
            <person name="Wang J.J."/>
            <person name="Wang S."/>
            <person name="Richards S."/>
            <person name="Song H."/>
            <person name="Zhang L."/>
            <person name="Sodergren E."/>
            <person name="Werner D."/>
            <person name="Stanke M."/>
            <person name="Morgenstern B."/>
            <person name="Solovyev V."/>
            <person name="Kosarev P."/>
            <person name="Brown G."/>
            <person name="Chen H.C."/>
            <person name="Ermolaeva O."/>
            <person name="Hlavina W."/>
            <person name="Kapustin Y."/>
            <person name="Kiryutin B."/>
            <person name="Kitts P."/>
            <person name="Maglott D."/>
            <person name="Pruitt K."/>
            <person name="Sapojnikov V."/>
            <person name="Souvorov A."/>
            <person name="Mackey A.J."/>
            <person name="Waterhouse R.M."/>
            <person name="Wyder S."/>
            <person name="Zdobnov E.M."/>
            <person name="Zdobnov E.M."/>
            <person name="Wyder S."/>
            <person name="Kriventseva E.V."/>
            <person name="Kadowaki T."/>
            <person name="Bork P."/>
            <person name="Aranda M."/>
            <person name="Bao R."/>
            <person name="Beermann A."/>
            <person name="Berns N."/>
            <person name="Bolognesi R."/>
            <person name="Bonneton F."/>
            <person name="Bopp D."/>
            <person name="Brown S.J."/>
            <person name="Bucher G."/>
            <person name="Butts T."/>
            <person name="Chaumot A."/>
            <person name="Denell R.E."/>
            <person name="Ferrier D.E."/>
            <person name="Friedrich M."/>
            <person name="Gordon C.M."/>
            <person name="Jindra M."/>
            <person name="Klingler M."/>
            <person name="Lan Q."/>
            <person name="Lattorff H.M."/>
            <person name="Laudet V."/>
            <person name="von Levetsow C."/>
            <person name="Liu Z."/>
            <person name="Lutz R."/>
            <person name="Lynch J.A."/>
            <person name="da Fonseca R.N."/>
            <person name="Posnien N."/>
            <person name="Reuter R."/>
            <person name="Roth S."/>
            <person name="Savard J."/>
            <person name="Schinko J.B."/>
            <person name="Schmitt C."/>
            <person name="Schoppmeier M."/>
            <person name="Schroder R."/>
            <person name="Shippy T.D."/>
            <person name="Simonnet F."/>
            <person name="Marques-Souza H."/>
            <person name="Tautz D."/>
            <person name="Tomoyasu Y."/>
            <person name="Trauner J."/>
            <person name="Van der Zee M."/>
            <person name="Vervoort M."/>
            <person name="Wittkopp N."/>
            <person name="Wimmer E.A."/>
            <person name="Yang X."/>
            <person name="Jones A.K."/>
            <person name="Sattelle D.B."/>
            <person name="Ebert P.R."/>
            <person name="Nelson D."/>
            <person name="Scott J.G."/>
            <person name="Beeman R.W."/>
            <person name="Muthukrishnan S."/>
            <person name="Kramer K.J."/>
            <person name="Arakane Y."/>
            <person name="Beeman R.W."/>
            <person name="Zhu Q."/>
            <person name="Hogenkamp D."/>
            <person name="Dixit R."/>
            <person name="Oppert B."/>
            <person name="Jiang H."/>
            <person name="Zou Z."/>
            <person name="Marshall J."/>
            <person name="Elpidina E."/>
            <person name="Vinokurov K."/>
            <person name="Oppert C."/>
            <person name="Zou Z."/>
            <person name="Evans J."/>
            <person name="Lu Z."/>
            <person name="Zhao P."/>
            <person name="Sumathipala N."/>
            <person name="Altincicek B."/>
            <person name="Vilcinskas A."/>
            <person name="Williams M."/>
            <person name="Hultmark D."/>
            <person name="Hetru C."/>
            <person name="Jiang H."/>
            <person name="Grimmelikhuijzen C.J."/>
            <person name="Hauser F."/>
            <person name="Cazzamali G."/>
            <person name="Williamson M."/>
            <person name="Park Y."/>
            <person name="Li B."/>
            <person name="Tanaka Y."/>
            <person name="Predel R."/>
            <person name="Neupert S."/>
            <person name="Schachtner J."/>
            <person name="Verleyen P."/>
            <person name="Raible F."/>
            <person name="Bork P."/>
            <person name="Friedrich M."/>
            <person name="Walden K.K."/>
            <person name="Robertson H.M."/>
            <person name="Angeli S."/>
            <person name="Foret S."/>
            <person name="Bucher G."/>
            <person name="Schuetz S."/>
            <person name="Maleszka R."/>
            <person name="Wimmer E.A."/>
            <person name="Beeman R.W."/>
            <person name="Lorenzen M."/>
            <person name="Tomoyasu Y."/>
            <person name="Miller S.C."/>
            <person name="Grossmann D."/>
            <person name="Bucher G."/>
        </authorList>
    </citation>
    <scope>NUCLEOTIDE SEQUENCE [LARGE SCALE GENOMIC DNA]</scope>
    <source>
        <strain evidence="3 4">Georgia GA2</strain>
    </source>
</reference>
<dbReference type="PANTHER" id="PTHR21131">
    <property type="entry name" value="SERINE-TYPE ENDOPEPTIDASE INHIBITOR"/>
    <property type="match status" value="1"/>
</dbReference>